<dbReference type="InterPro" id="IPR053098">
    <property type="entry name" value="Petuviruses_polyprotein"/>
</dbReference>
<evidence type="ECO:0000313" key="2">
    <source>
        <dbReference type="EMBL" id="EOX98294.1"/>
    </source>
</evidence>
<dbReference type="PANTHER" id="PTHR48435">
    <property type="entry name" value="POLYPROTEIN"/>
    <property type="match status" value="1"/>
</dbReference>
<keyword evidence="3" id="KW-1185">Reference proteome</keyword>
<protein>
    <submittedName>
        <fullName evidence="2">Uncharacterized protein</fullName>
    </submittedName>
</protein>
<organism evidence="2 3">
    <name type="scientific">Theobroma cacao</name>
    <name type="common">Cacao</name>
    <name type="synonym">Cocoa</name>
    <dbReference type="NCBI Taxonomy" id="3641"/>
    <lineage>
        <taxon>Eukaryota</taxon>
        <taxon>Viridiplantae</taxon>
        <taxon>Streptophyta</taxon>
        <taxon>Embryophyta</taxon>
        <taxon>Tracheophyta</taxon>
        <taxon>Spermatophyta</taxon>
        <taxon>Magnoliopsida</taxon>
        <taxon>eudicotyledons</taxon>
        <taxon>Gunneridae</taxon>
        <taxon>Pentapetalae</taxon>
        <taxon>rosids</taxon>
        <taxon>malvids</taxon>
        <taxon>Malvales</taxon>
        <taxon>Malvaceae</taxon>
        <taxon>Byttnerioideae</taxon>
        <taxon>Theobroma</taxon>
    </lineage>
</organism>
<name>A0A061DZU4_THECC</name>
<dbReference type="InParanoid" id="A0A061DZU4"/>
<feature type="region of interest" description="Disordered" evidence="1">
    <location>
        <begin position="60"/>
        <end position="93"/>
    </location>
</feature>
<proteinExistence type="predicted"/>
<dbReference type="Gramene" id="EOX98294">
    <property type="protein sequence ID" value="EOX98294"/>
    <property type="gene ID" value="TCM_007089"/>
</dbReference>
<dbReference type="EMBL" id="CM001880">
    <property type="protein sequence ID" value="EOX98294.1"/>
    <property type="molecule type" value="Genomic_DNA"/>
</dbReference>
<dbReference type="PANTHER" id="PTHR48435:SF1">
    <property type="entry name" value="POLYPROTEIN"/>
    <property type="match status" value="1"/>
</dbReference>
<reference evidence="2" key="1">
    <citation type="journal article" date="2013" name="Genome Biol.">
        <title>The genome sequence of the most widely cultivated cacao type and its use to identify candidate genes regulating pod color.</title>
        <authorList>
            <person name="Motamayor J.C."/>
            <person name="Mockaitis K."/>
            <person name="Schmutz J."/>
            <person name="Haiminen N."/>
            <person name="Iii D.L."/>
            <person name="Cornejo O."/>
            <person name="Findley S.D."/>
            <person name="Zheng P."/>
            <person name="Utro F."/>
            <person name="Royaert S."/>
            <person name="Saski C."/>
            <person name="Jenkins J."/>
            <person name="Podicheti R."/>
            <person name="Zhao M."/>
            <person name="Scheffler B.E."/>
            <person name="Stack J.C."/>
            <person name="Feltus F.A."/>
            <person name="Mustiga G.M."/>
            <person name="Amores F."/>
            <person name="Phillips W."/>
            <person name="Marelli J.P."/>
            <person name="May G.D."/>
            <person name="Shapiro H."/>
            <person name="Ma J."/>
            <person name="Bustamante C.D."/>
            <person name="Schnell R.J."/>
            <person name="Main D."/>
            <person name="Gilbert D."/>
            <person name="Parida L."/>
            <person name="Kuhn D.N."/>
        </authorList>
    </citation>
    <scope>NUCLEOTIDE SEQUENCE [LARGE SCALE GENOMIC DNA]</scope>
</reference>
<evidence type="ECO:0000256" key="1">
    <source>
        <dbReference type="SAM" id="MobiDB-lite"/>
    </source>
</evidence>
<sequence length="124" mass="14574">MFMLKIVEDELGLGQALIQSFDHERKPVFHFTNAFGHCPWDINCNCEGCPKETFETDYEPNRVSAKRSRKKKQSCSDREMYRKYQDKDPSIRTLGEDEGKYQYLVKYSLPKWAQPKQNLSEPSS</sequence>
<dbReference type="AlphaFoldDB" id="A0A061DZU4"/>
<feature type="compositionally biased region" description="Basic and acidic residues" evidence="1">
    <location>
        <begin position="74"/>
        <end position="93"/>
    </location>
</feature>
<gene>
    <name evidence="2" type="ORF">TCM_007089</name>
</gene>
<feature type="compositionally biased region" description="Basic residues" evidence="1">
    <location>
        <begin position="64"/>
        <end position="73"/>
    </location>
</feature>
<dbReference type="HOGENOM" id="CLU_2008075_0_0_1"/>
<dbReference type="Proteomes" id="UP000026915">
    <property type="component" value="Chromosome 2"/>
</dbReference>
<evidence type="ECO:0000313" key="3">
    <source>
        <dbReference type="Proteomes" id="UP000026915"/>
    </source>
</evidence>
<accession>A0A061DZU4</accession>